<dbReference type="InterPro" id="IPR036188">
    <property type="entry name" value="FAD/NAD-bd_sf"/>
</dbReference>
<evidence type="ECO:0000256" key="2">
    <source>
        <dbReference type="ARBA" id="ARBA00022630"/>
    </source>
</evidence>
<dbReference type="OrthoDB" id="47494at2759"/>
<dbReference type="PANTHER" id="PTHR47178">
    <property type="entry name" value="MONOOXYGENASE, FAD-BINDING"/>
    <property type="match status" value="1"/>
</dbReference>
<dbReference type="Gene3D" id="3.50.50.60">
    <property type="entry name" value="FAD/NAD(P)-binding domain"/>
    <property type="match status" value="1"/>
</dbReference>
<proteinExistence type="predicted"/>
<keyword evidence="5" id="KW-0503">Monooxygenase</keyword>
<evidence type="ECO:0000256" key="3">
    <source>
        <dbReference type="ARBA" id="ARBA00022827"/>
    </source>
</evidence>
<accession>A0A0F4Z445</accession>
<sequence>MQPILIIGAGITGLTLAQALRKQGIPFRIFDRDASLTSRHGGWGLTVHWAHSLFCTLLPAEVVQRLEESHVTREALDTGDYGRFTLFDLRTGVAKYNVPAAKRMRFSRATLREILAMGVDVEWSKRLIAVDSLDDRAIAHFDDGSSVQGCLVVGCDGSRSRLRQILYPSSYQNRHIPVRMLGVSTRYSVEQVAAARAIDRYFFQGTHGASGVYLFFSFLETPHTSPAQTDYLCQIVISWPEAKGLAIPASNEDRVAVMKQLAADWAEPFRSLVQNIPPDAQVTSINVEDWLPSNSNCNARGHGRMVLMGDAAHTMTMFRGDGANQAIADVHSFMLRVAPLLTPRNDVSFTDLRARIDDYEDEMQNRARKAVADSSRACLHAHQLDLIDEESPLVARRLQQARARV</sequence>
<dbReference type="AlphaFoldDB" id="A0A0F4Z445"/>
<dbReference type="InterPro" id="IPR002938">
    <property type="entry name" value="FAD-bd"/>
</dbReference>
<dbReference type="PANTHER" id="PTHR47178:SF1">
    <property type="entry name" value="FAD-BINDING DOMAIN-CONTAINING PROTEIN-RELATED"/>
    <property type="match status" value="1"/>
</dbReference>
<keyword evidence="8" id="KW-1185">Reference proteome</keyword>
<dbReference type="EMBL" id="LASV01000046">
    <property type="protein sequence ID" value="KKA24861.1"/>
    <property type="molecule type" value="Genomic_DNA"/>
</dbReference>
<name>A0A0F4Z445_RASE3</name>
<comment type="cofactor">
    <cofactor evidence="1">
        <name>FAD</name>
        <dbReference type="ChEBI" id="CHEBI:57692"/>
    </cofactor>
</comment>
<dbReference type="Pfam" id="PF01494">
    <property type="entry name" value="FAD_binding_3"/>
    <property type="match status" value="1"/>
</dbReference>
<organism evidence="7 8">
    <name type="scientific">Rasamsonia emersonii (strain ATCC 16479 / CBS 393.64 / IMI 116815)</name>
    <dbReference type="NCBI Taxonomy" id="1408163"/>
    <lineage>
        <taxon>Eukaryota</taxon>
        <taxon>Fungi</taxon>
        <taxon>Dikarya</taxon>
        <taxon>Ascomycota</taxon>
        <taxon>Pezizomycotina</taxon>
        <taxon>Eurotiomycetes</taxon>
        <taxon>Eurotiomycetidae</taxon>
        <taxon>Eurotiales</taxon>
        <taxon>Trichocomaceae</taxon>
        <taxon>Rasamsonia</taxon>
    </lineage>
</organism>
<evidence type="ECO:0000256" key="5">
    <source>
        <dbReference type="ARBA" id="ARBA00023033"/>
    </source>
</evidence>
<evidence type="ECO:0000259" key="6">
    <source>
        <dbReference type="Pfam" id="PF01494"/>
    </source>
</evidence>
<dbReference type="STRING" id="1408163.A0A0F4Z445"/>
<reference evidence="7 8" key="1">
    <citation type="submission" date="2015-04" db="EMBL/GenBank/DDBJ databases">
        <authorList>
            <person name="Heijne W.H."/>
            <person name="Fedorova N.D."/>
            <person name="Nierman W.C."/>
            <person name="Vollebregt A.W."/>
            <person name="Zhao Z."/>
            <person name="Wu L."/>
            <person name="Kumar M."/>
            <person name="Stam H."/>
            <person name="van den Berg M.A."/>
            <person name="Pel H.J."/>
        </authorList>
    </citation>
    <scope>NUCLEOTIDE SEQUENCE [LARGE SCALE GENOMIC DNA]</scope>
    <source>
        <strain evidence="7 8">CBS 393.64</strain>
    </source>
</reference>
<evidence type="ECO:0000256" key="4">
    <source>
        <dbReference type="ARBA" id="ARBA00023002"/>
    </source>
</evidence>
<protein>
    <submittedName>
        <fullName evidence="7">FAD binding domain protein</fullName>
    </submittedName>
</protein>
<dbReference type="Proteomes" id="UP000053958">
    <property type="component" value="Unassembled WGS sequence"/>
</dbReference>
<comment type="caution">
    <text evidence="7">The sequence shown here is derived from an EMBL/GenBank/DDBJ whole genome shotgun (WGS) entry which is preliminary data.</text>
</comment>
<evidence type="ECO:0000256" key="1">
    <source>
        <dbReference type="ARBA" id="ARBA00001974"/>
    </source>
</evidence>
<dbReference type="RefSeq" id="XP_013331473.1">
    <property type="nucleotide sequence ID" value="XM_013476019.1"/>
</dbReference>
<dbReference type="GO" id="GO:0071949">
    <property type="term" value="F:FAD binding"/>
    <property type="evidence" value="ECO:0007669"/>
    <property type="project" value="InterPro"/>
</dbReference>
<keyword evidence="2" id="KW-0285">Flavoprotein</keyword>
<evidence type="ECO:0000313" key="8">
    <source>
        <dbReference type="Proteomes" id="UP000053958"/>
    </source>
</evidence>
<evidence type="ECO:0000313" key="7">
    <source>
        <dbReference type="EMBL" id="KKA24861.1"/>
    </source>
</evidence>
<dbReference type="GO" id="GO:0004497">
    <property type="term" value="F:monooxygenase activity"/>
    <property type="evidence" value="ECO:0007669"/>
    <property type="project" value="UniProtKB-KW"/>
</dbReference>
<dbReference type="SUPFAM" id="SSF51905">
    <property type="entry name" value="FAD/NAD(P)-binding domain"/>
    <property type="match status" value="1"/>
</dbReference>
<keyword evidence="4" id="KW-0560">Oxidoreductase</keyword>
<keyword evidence="3" id="KW-0274">FAD</keyword>
<dbReference type="PRINTS" id="PR00420">
    <property type="entry name" value="RNGMNOXGNASE"/>
</dbReference>
<dbReference type="GeneID" id="25313480"/>
<feature type="domain" description="FAD-binding" evidence="6">
    <location>
        <begin position="3"/>
        <end position="372"/>
    </location>
</feature>
<gene>
    <name evidence="7" type="ORF">T310_1129</name>
</gene>